<keyword evidence="1" id="KW-0812">Transmembrane</keyword>
<gene>
    <name evidence="2" type="ORF">HMPREF9469_01123</name>
</gene>
<keyword evidence="1" id="KW-1133">Transmembrane helix</keyword>
<name>G5HEG1_9FIRM</name>
<dbReference type="PATRIC" id="fig|742733.3.peg.1143"/>
<dbReference type="Proteomes" id="UP000003763">
    <property type="component" value="Unassembled WGS sequence"/>
</dbReference>
<reference evidence="2 3" key="1">
    <citation type="submission" date="2011-08" db="EMBL/GenBank/DDBJ databases">
        <title>The Genome Sequence of Clostridium citroniae WAL-17108.</title>
        <authorList>
            <consortium name="The Broad Institute Genome Sequencing Platform"/>
            <person name="Earl A."/>
            <person name="Ward D."/>
            <person name="Feldgarden M."/>
            <person name="Gevers D."/>
            <person name="Finegold S.M."/>
            <person name="Summanen P.H."/>
            <person name="Molitoris D.R."/>
            <person name="Vaisanen M.L."/>
            <person name="Daigneault M."/>
            <person name="Allen-Vercoe E."/>
            <person name="Young S.K."/>
            <person name="Zeng Q."/>
            <person name="Gargeya S."/>
            <person name="Fitzgerald M."/>
            <person name="Haas B."/>
            <person name="Abouelleil A."/>
            <person name="Alvarado L."/>
            <person name="Arachchi H.M."/>
            <person name="Berlin A."/>
            <person name="Brown A."/>
            <person name="Chapman S.B."/>
            <person name="Chen Z."/>
            <person name="Dunbar C."/>
            <person name="Freedman E."/>
            <person name="Gearin G."/>
            <person name="Gellesch M."/>
            <person name="Goldberg J."/>
            <person name="Griggs A."/>
            <person name="Gujja S."/>
            <person name="Heiman D."/>
            <person name="Howarth C."/>
            <person name="Larson L."/>
            <person name="Lui A."/>
            <person name="MacDonald P.J.P."/>
            <person name="Montmayeur A."/>
            <person name="Murphy C."/>
            <person name="Neiman D."/>
            <person name="Pearson M."/>
            <person name="Priest M."/>
            <person name="Roberts A."/>
            <person name="Saif S."/>
            <person name="Shea T."/>
            <person name="Shenoy N."/>
            <person name="Sisk P."/>
            <person name="Stolte C."/>
            <person name="Sykes S."/>
            <person name="Wortman J."/>
            <person name="Nusbaum C."/>
            <person name="Birren B."/>
        </authorList>
    </citation>
    <scope>NUCLEOTIDE SEQUENCE [LARGE SCALE GENOMIC DNA]</scope>
    <source>
        <strain evidence="2 3">WAL-17108</strain>
    </source>
</reference>
<dbReference type="EMBL" id="ADLJ01000007">
    <property type="protein sequence ID" value="EHF00209.1"/>
    <property type="molecule type" value="Genomic_DNA"/>
</dbReference>
<feature type="transmembrane region" description="Helical" evidence="1">
    <location>
        <begin position="41"/>
        <end position="62"/>
    </location>
</feature>
<keyword evidence="1" id="KW-0472">Membrane</keyword>
<evidence type="ECO:0000313" key="3">
    <source>
        <dbReference type="Proteomes" id="UP000003763"/>
    </source>
</evidence>
<comment type="caution">
    <text evidence="2">The sequence shown here is derived from an EMBL/GenBank/DDBJ whole genome shotgun (WGS) entry which is preliminary data.</text>
</comment>
<organism evidence="2 3">
    <name type="scientific">[Clostridium] citroniae WAL-17108</name>
    <dbReference type="NCBI Taxonomy" id="742733"/>
    <lineage>
        <taxon>Bacteria</taxon>
        <taxon>Bacillati</taxon>
        <taxon>Bacillota</taxon>
        <taxon>Clostridia</taxon>
        <taxon>Lachnospirales</taxon>
        <taxon>Lachnospiraceae</taxon>
        <taxon>Enterocloster</taxon>
    </lineage>
</organism>
<sequence length="109" mass="11901">MKLFESIDWLLIGTRYMSWAIALLGIVGSVILFFANIPLGIGSAMVFAASFFLAISVTLLLLPKQLAKGVLEGNKRYLTGAITFVIALVIMFVVWNVSGGFPNLNLIFM</sequence>
<accession>G5HEG1</accession>
<dbReference type="AlphaFoldDB" id="G5HEG1"/>
<evidence type="ECO:0000313" key="2">
    <source>
        <dbReference type="EMBL" id="EHF00209.1"/>
    </source>
</evidence>
<protein>
    <submittedName>
        <fullName evidence="2">Uncharacterized protein</fullName>
    </submittedName>
</protein>
<feature type="transmembrane region" description="Helical" evidence="1">
    <location>
        <begin position="16"/>
        <end position="35"/>
    </location>
</feature>
<proteinExistence type="predicted"/>
<dbReference type="HOGENOM" id="CLU_2179236_0_0_9"/>
<feature type="transmembrane region" description="Helical" evidence="1">
    <location>
        <begin position="77"/>
        <end position="97"/>
    </location>
</feature>
<evidence type="ECO:0000256" key="1">
    <source>
        <dbReference type="SAM" id="Phobius"/>
    </source>
</evidence>
<dbReference type="RefSeq" id="WP_007860006.1">
    <property type="nucleotide sequence ID" value="NZ_JH376420.1"/>
</dbReference>